<dbReference type="EMBL" id="JOJR01019097">
    <property type="protein sequence ID" value="RCN24521.1"/>
    <property type="molecule type" value="Genomic_DNA"/>
</dbReference>
<accession>A0A368EXL5</accession>
<evidence type="ECO:0000313" key="3">
    <source>
        <dbReference type="Proteomes" id="UP000252519"/>
    </source>
</evidence>
<comment type="caution">
    <text evidence="2">The sequence shown here is derived from an EMBL/GenBank/DDBJ whole genome shotgun (WGS) entry which is preliminary data.</text>
</comment>
<dbReference type="Proteomes" id="UP000252519">
    <property type="component" value="Unassembled WGS sequence"/>
</dbReference>
<feature type="transmembrane region" description="Helical" evidence="1">
    <location>
        <begin position="63"/>
        <end position="86"/>
    </location>
</feature>
<dbReference type="AlphaFoldDB" id="A0A368EXL5"/>
<keyword evidence="1" id="KW-0472">Membrane</keyword>
<keyword evidence="3" id="KW-1185">Reference proteome</keyword>
<gene>
    <name evidence="2" type="ORF">ANCCAN_29781</name>
</gene>
<organism evidence="2 3">
    <name type="scientific">Ancylostoma caninum</name>
    <name type="common">Dog hookworm</name>
    <dbReference type="NCBI Taxonomy" id="29170"/>
    <lineage>
        <taxon>Eukaryota</taxon>
        <taxon>Metazoa</taxon>
        <taxon>Ecdysozoa</taxon>
        <taxon>Nematoda</taxon>
        <taxon>Chromadorea</taxon>
        <taxon>Rhabditida</taxon>
        <taxon>Rhabditina</taxon>
        <taxon>Rhabditomorpha</taxon>
        <taxon>Strongyloidea</taxon>
        <taxon>Ancylostomatidae</taxon>
        <taxon>Ancylostomatinae</taxon>
        <taxon>Ancylostoma</taxon>
    </lineage>
</organism>
<evidence type="ECO:0000313" key="2">
    <source>
        <dbReference type="EMBL" id="RCN24521.1"/>
    </source>
</evidence>
<evidence type="ECO:0000256" key="1">
    <source>
        <dbReference type="SAM" id="Phobius"/>
    </source>
</evidence>
<sequence length="87" mass="9785">NKYLIIGQESSHRSIDLIRKWAERKLGLKENQESTTQVIALPPEAAVVQRQVTTTTLGERKRIALVVVGASYIVFTLIYSVIIFSID</sequence>
<keyword evidence="1" id="KW-1133">Transmembrane helix</keyword>
<feature type="non-terminal residue" evidence="2">
    <location>
        <position position="1"/>
    </location>
</feature>
<name>A0A368EXL5_ANCCA</name>
<protein>
    <submittedName>
        <fullName evidence="2">Uncharacterized protein</fullName>
    </submittedName>
</protein>
<proteinExistence type="predicted"/>
<keyword evidence="1" id="KW-0812">Transmembrane</keyword>
<reference evidence="2 3" key="1">
    <citation type="submission" date="2014-10" db="EMBL/GenBank/DDBJ databases">
        <title>Draft genome of the hookworm Ancylostoma caninum.</title>
        <authorList>
            <person name="Mitreva M."/>
        </authorList>
    </citation>
    <scope>NUCLEOTIDE SEQUENCE [LARGE SCALE GENOMIC DNA]</scope>
    <source>
        <strain evidence="2 3">Baltimore</strain>
    </source>
</reference>